<feature type="binding site" evidence="13">
    <location>
        <position position="87"/>
    </location>
    <ligand>
        <name>[2Fe-2S] cluster</name>
        <dbReference type="ChEBI" id="CHEBI:190135"/>
    </ligand>
</feature>
<dbReference type="Gene3D" id="1.10.10.1590">
    <property type="entry name" value="NADH-quinone oxidoreductase subunit E"/>
    <property type="match status" value="1"/>
</dbReference>
<dbReference type="OrthoDB" id="9807941at2"/>
<dbReference type="RefSeq" id="WP_065970759.1">
    <property type="nucleotide sequence ID" value="NZ_CP080624.1"/>
</dbReference>
<evidence type="ECO:0000256" key="5">
    <source>
        <dbReference type="ARBA" id="ARBA00022967"/>
    </source>
</evidence>
<dbReference type="Gene3D" id="3.40.30.10">
    <property type="entry name" value="Glutaredoxin"/>
    <property type="match status" value="1"/>
</dbReference>
<feature type="binding site" evidence="13">
    <location>
        <position position="82"/>
    </location>
    <ligand>
        <name>[2Fe-2S] cluster</name>
        <dbReference type="ChEBI" id="CHEBI:190135"/>
    </ligand>
</feature>
<dbReference type="CDD" id="cd03064">
    <property type="entry name" value="TRX_Fd_NuoE"/>
    <property type="match status" value="1"/>
</dbReference>
<dbReference type="GO" id="GO:0046872">
    <property type="term" value="F:metal ion binding"/>
    <property type="evidence" value="ECO:0007669"/>
    <property type="project" value="UniProtKB-KW"/>
</dbReference>
<dbReference type="InterPro" id="IPR002023">
    <property type="entry name" value="NuoE-like"/>
</dbReference>
<evidence type="ECO:0000256" key="2">
    <source>
        <dbReference type="ARBA" id="ARBA00019898"/>
    </source>
</evidence>
<gene>
    <name evidence="14" type="ORF">C4900_11830</name>
</gene>
<dbReference type="AlphaFoldDB" id="A0A1C2G100"/>
<dbReference type="FunFam" id="3.40.30.10:FF:000022">
    <property type="entry name" value="NADH dehydrogenase flavoprotein 2, mitochondrial"/>
    <property type="match status" value="1"/>
</dbReference>
<comment type="cofactor">
    <cofactor evidence="11">
        <name>[2Fe-2S] cluster</name>
        <dbReference type="ChEBI" id="CHEBI:190135"/>
    </cofactor>
</comment>
<dbReference type="PIRSF" id="PIRSF000216">
    <property type="entry name" value="NADH_DH_24kDa"/>
    <property type="match status" value="1"/>
</dbReference>
<comment type="catalytic activity">
    <reaction evidence="12">
        <text>a quinone + NADH + 5 H(+)(in) = a quinol + NAD(+) + 4 H(+)(out)</text>
        <dbReference type="Rhea" id="RHEA:57888"/>
        <dbReference type="ChEBI" id="CHEBI:15378"/>
        <dbReference type="ChEBI" id="CHEBI:24646"/>
        <dbReference type="ChEBI" id="CHEBI:57540"/>
        <dbReference type="ChEBI" id="CHEBI:57945"/>
        <dbReference type="ChEBI" id="CHEBI:132124"/>
    </reaction>
</comment>
<evidence type="ECO:0000256" key="10">
    <source>
        <dbReference type="ARBA" id="ARBA00032788"/>
    </source>
</evidence>
<dbReference type="GO" id="GO:0098796">
    <property type="term" value="C:membrane protein complex"/>
    <property type="evidence" value="ECO:0007669"/>
    <property type="project" value="UniProtKB-ARBA"/>
</dbReference>
<dbReference type="Proteomes" id="UP000253250">
    <property type="component" value="Unassembled WGS sequence"/>
</dbReference>
<dbReference type="NCBIfam" id="TIGR01958">
    <property type="entry name" value="nuoE_fam"/>
    <property type="match status" value="1"/>
</dbReference>
<dbReference type="NCBIfam" id="NF005725">
    <property type="entry name" value="PRK07539.1-5"/>
    <property type="match status" value="1"/>
</dbReference>
<keyword evidence="4 13" id="KW-0479">Metal-binding</keyword>
<organism evidence="14 15">
    <name type="scientific">Acidiferrobacter thiooxydans</name>
    <dbReference type="NCBI Taxonomy" id="163359"/>
    <lineage>
        <taxon>Bacteria</taxon>
        <taxon>Pseudomonadati</taxon>
        <taxon>Pseudomonadota</taxon>
        <taxon>Gammaproteobacteria</taxon>
        <taxon>Acidiferrobacterales</taxon>
        <taxon>Acidiferrobacteraceae</taxon>
        <taxon>Acidiferrobacter</taxon>
    </lineage>
</organism>
<evidence type="ECO:0000256" key="7">
    <source>
        <dbReference type="ARBA" id="ARBA00023014"/>
    </source>
</evidence>
<dbReference type="GO" id="GO:0031967">
    <property type="term" value="C:organelle envelope"/>
    <property type="evidence" value="ECO:0007669"/>
    <property type="project" value="UniProtKB-ARBA"/>
</dbReference>
<comment type="similarity">
    <text evidence="1">Belongs to the complex I 24 kDa subunit family.</text>
</comment>
<dbReference type="GO" id="GO:0098662">
    <property type="term" value="P:inorganic cation transmembrane transport"/>
    <property type="evidence" value="ECO:0007669"/>
    <property type="project" value="UniProtKB-ARBA"/>
</dbReference>
<dbReference type="PROSITE" id="PS01099">
    <property type="entry name" value="COMPLEX1_24K"/>
    <property type="match status" value="1"/>
</dbReference>
<feature type="binding site" evidence="13">
    <location>
        <position position="127"/>
    </location>
    <ligand>
        <name>[2Fe-2S] cluster</name>
        <dbReference type="ChEBI" id="CHEBI:190135"/>
    </ligand>
</feature>
<dbReference type="GO" id="GO:0051537">
    <property type="term" value="F:2 iron, 2 sulfur cluster binding"/>
    <property type="evidence" value="ECO:0007669"/>
    <property type="project" value="UniProtKB-KW"/>
</dbReference>
<evidence type="ECO:0000256" key="3">
    <source>
        <dbReference type="ARBA" id="ARBA00022714"/>
    </source>
</evidence>
<dbReference type="InterPro" id="IPR041921">
    <property type="entry name" value="NuoE_N"/>
</dbReference>
<evidence type="ECO:0000313" key="15">
    <source>
        <dbReference type="Proteomes" id="UP000253250"/>
    </source>
</evidence>
<evidence type="ECO:0000256" key="8">
    <source>
        <dbReference type="ARBA" id="ARBA00023027"/>
    </source>
</evidence>
<dbReference type="EMBL" id="PSYR01000002">
    <property type="protein sequence ID" value="RCN56488.1"/>
    <property type="molecule type" value="Genomic_DNA"/>
</dbReference>
<name>A0A1C2G100_9GAMM</name>
<dbReference type="SUPFAM" id="SSF52833">
    <property type="entry name" value="Thioredoxin-like"/>
    <property type="match status" value="1"/>
</dbReference>
<dbReference type="STRING" id="163359.A9R16_12905"/>
<keyword evidence="15" id="KW-1185">Reference proteome</keyword>
<evidence type="ECO:0000313" key="14">
    <source>
        <dbReference type="EMBL" id="RCN56488.1"/>
    </source>
</evidence>
<dbReference type="GO" id="GO:0003954">
    <property type="term" value="F:NADH dehydrogenase activity"/>
    <property type="evidence" value="ECO:0007669"/>
    <property type="project" value="TreeGrafter"/>
</dbReference>
<keyword evidence="7 13" id="KW-0411">Iron-sulfur</keyword>
<keyword evidence="3 13" id="KW-0001">2Fe-2S</keyword>
<dbReference type="GO" id="GO:1902494">
    <property type="term" value="C:catalytic complex"/>
    <property type="evidence" value="ECO:0007669"/>
    <property type="project" value="UniProtKB-ARBA"/>
</dbReference>
<evidence type="ECO:0000256" key="11">
    <source>
        <dbReference type="ARBA" id="ARBA00034078"/>
    </source>
</evidence>
<protein>
    <recommendedName>
        <fullName evidence="2">NADH-quinone oxidoreductase subunit E</fullName>
    </recommendedName>
    <alternativeName>
        <fullName evidence="9">NADH dehydrogenase I subunit E</fullName>
    </alternativeName>
    <alternativeName>
        <fullName evidence="10">NDH-1 subunit E</fullName>
    </alternativeName>
</protein>
<evidence type="ECO:0000256" key="4">
    <source>
        <dbReference type="ARBA" id="ARBA00022723"/>
    </source>
</evidence>
<dbReference type="GO" id="GO:0022804">
    <property type="term" value="F:active transmembrane transporter activity"/>
    <property type="evidence" value="ECO:0007669"/>
    <property type="project" value="UniProtKB-ARBA"/>
</dbReference>
<accession>A0A1C2G100</accession>
<dbReference type="GO" id="GO:0008324">
    <property type="term" value="F:monoatomic cation transmembrane transporter activity"/>
    <property type="evidence" value="ECO:0007669"/>
    <property type="project" value="UniProtKB-ARBA"/>
</dbReference>
<evidence type="ECO:0000256" key="13">
    <source>
        <dbReference type="PIRSR" id="PIRSR000216-1"/>
    </source>
</evidence>
<comment type="caution">
    <text evidence="14">The sequence shown here is derived from an EMBL/GenBank/DDBJ whole genome shotgun (WGS) entry which is preliminary data.</text>
</comment>
<proteinExistence type="inferred from homology"/>
<dbReference type="GO" id="GO:0022890">
    <property type="term" value="F:inorganic cation transmembrane transporter activity"/>
    <property type="evidence" value="ECO:0007669"/>
    <property type="project" value="UniProtKB-ARBA"/>
</dbReference>
<dbReference type="InterPro" id="IPR036249">
    <property type="entry name" value="Thioredoxin-like_sf"/>
</dbReference>
<comment type="cofactor">
    <cofactor evidence="13">
        <name>[2Fe-2S] cluster</name>
        <dbReference type="ChEBI" id="CHEBI:190135"/>
    </cofactor>
    <text evidence="13">Binds 1 [2Fe-2S] cluster.</text>
</comment>
<keyword evidence="6 13" id="KW-0408">Iron</keyword>
<reference evidence="14 15" key="1">
    <citation type="submission" date="2018-02" db="EMBL/GenBank/DDBJ databases">
        <title>Insights into the biology of acidophilic members of the Acidiferrobacteraceae family derived from comparative genomic analyses.</title>
        <authorList>
            <person name="Issotta F."/>
            <person name="Thyssen C."/>
            <person name="Mena C."/>
            <person name="Moya A."/>
            <person name="Bellenberg S."/>
            <person name="Sproer C."/>
            <person name="Covarrubias P.C."/>
            <person name="Sand W."/>
            <person name="Quatrini R."/>
            <person name="Vera M."/>
        </authorList>
    </citation>
    <scope>NUCLEOTIDE SEQUENCE [LARGE SCALE GENOMIC DNA]</scope>
    <source>
        <strain evidence="15">m-1</strain>
    </source>
</reference>
<sequence>MLTKESLEQIDREIAKYPPEHKQSAVMAALHIAQDEHGWLSVSLMDFIAEYLGMRPIQVYEVASFYSMYDLEPVGRHKISVCTNISCLLRGSDDIVAHLKKRLGIDFGETTPDGRFTLKEVECLAACGGAPMFQVDKTYYENLTPERVDEILTGLE</sequence>
<keyword evidence="8" id="KW-0520">NAD</keyword>
<dbReference type="PANTHER" id="PTHR10371">
    <property type="entry name" value="NADH DEHYDROGENASE UBIQUINONE FLAVOPROTEIN 2, MITOCHONDRIAL"/>
    <property type="match status" value="1"/>
</dbReference>
<evidence type="ECO:0000256" key="6">
    <source>
        <dbReference type="ARBA" id="ARBA00023004"/>
    </source>
</evidence>
<dbReference type="NCBIfam" id="NF005722">
    <property type="entry name" value="PRK07539.1-2"/>
    <property type="match status" value="1"/>
</dbReference>
<dbReference type="Pfam" id="PF01257">
    <property type="entry name" value="2Fe-2S_thioredx"/>
    <property type="match status" value="1"/>
</dbReference>
<dbReference type="PANTHER" id="PTHR10371:SF3">
    <property type="entry name" value="NADH DEHYDROGENASE [UBIQUINONE] FLAVOPROTEIN 2, MITOCHONDRIAL"/>
    <property type="match status" value="1"/>
</dbReference>
<feature type="binding site" evidence="13">
    <location>
        <position position="123"/>
    </location>
    <ligand>
        <name>[2Fe-2S] cluster</name>
        <dbReference type="ChEBI" id="CHEBI:190135"/>
    </ligand>
</feature>
<evidence type="ECO:0000256" key="9">
    <source>
        <dbReference type="ARBA" id="ARBA00031580"/>
    </source>
</evidence>
<evidence type="ECO:0000256" key="12">
    <source>
        <dbReference type="ARBA" id="ARBA00047712"/>
    </source>
</evidence>
<dbReference type="GO" id="GO:0031090">
    <property type="term" value="C:organelle membrane"/>
    <property type="evidence" value="ECO:0007669"/>
    <property type="project" value="UniProtKB-ARBA"/>
</dbReference>
<keyword evidence="5" id="KW-1278">Translocase</keyword>
<dbReference type="InterPro" id="IPR042128">
    <property type="entry name" value="NuoE_dom"/>
</dbReference>
<dbReference type="FunFam" id="1.10.10.1590:FF:000001">
    <property type="entry name" value="NADH-quinone oxidoreductase subunit E"/>
    <property type="match status" value="1"/>
</dbReference>
<evidence type="ECO:0000256" key="1">
    <source>
        <dbReference type="ARBA" id="ARBA00010643"/>
    </source>
</evidence>